<dbReference type="PANTHER" id="PTHR12035">
    <property type="entry name" value="SIALIC ACID BINDING IMMUNOGLOBULIN-LIKE LECTIN"/>
    <property type="match status" value="1"/>
</dbReference>
<dbReference type="Gene3D" id="2.60.40.10">
    <property type="entry name" value="Immunoglobulins"/>
    <property type="match status" value="2"/>
</dbReference>
<dbReference type="InterPro" id="IPR051036">
    <property type="entry name" value="SIGLEC"/>
</dbReference>
<dbReference type="SUPFAM" id="SSF48726">
    <property type="entry name" value="Immunoglobulin"/>
    <property type="match status" value="2"/>
</dbReference>
<proteinExistence type="predicted"/>
<evidence type="ECO:0000256" key="6">
    <source>
        <dbReference type="SAM" id="Phobius"/>
    </source>
</evidence>
<evidence type="ECO:0000256" key="5">
    <source>
        <dbReference type="ARBA" id="ARBA00023319"/>
    </source>
</evidence>
<keyword evidence="4 6" id="KW-0472">Membrane</keyword>
<evidence type="ECO:0000313" key="7">
    <source>
        <dbReference type="Proteomes" id="UP000694915"/>
    </source>
</evidence>
<evidence type="ECO:0000313" key="8">
    <source>
        <dbReference type="RefSeq" id="XP_013209080.1"/>
    </source>
</evidence>
<evidence type="ECO:0000256" key="3">
    <source>
        <dbReference type="ARBA" id="ARBA00022989"/>
    </source>
</evidence>
<comment type="subcellular location">
    <subcellularLocation>
        <location evidence="1">Membrane</location>
        <topology evidence="1">Single-pass membrane protein</topology>
    </subcellularLocation>
</comment>
<dbReference type="PANTHER" id="PTHR12035:SF113">
    <property type="entry name" value="RIKEN CDNA 4931406B18 GENE"/>
    <property type="match status" value="1"/>
</dbReference>
<accession>A0ABM1AVI6</accession>
<sequence>MTDKNGNVMMPNDILSCAKIGLFPPVLFDMKTTAVEDRLCSTVPCVFEFSKASPRNPMTMSYRLNETISFRVDTRQPRAPMGDLSTEDVEDCILMTRDVIRRENMTYLLYEGPREDVGLFMSDPTQKPEVHFPESGVGREPATLICTIEDTCQELWKGPAMSSNTIVSLSSSSELSSALKPEDQDITFRCHLRLPLVNLTSSKVVKLKLVSPARLLNYSCLLKRTLTCTCSFHGIPTPSVQWWLGGTPVSVNSIDTILHMTSTTLEPWANTTIHLMWRPEVIRRLRCEGKNPYGVHASRIFLIPDKSSLSSVFLKGLIQGVVYGAIASSLLFFFLVVLVMKMLNWWEENQTCKNKEALTLKPVSEGAKTTQV</sequence>
<dbReference type="InterPro" id="IPR013783">
    <property type="entry name" value="Ig-like_fold"/>
</dbReference>
<gene>
    <name evidence="8" type="primary">LOC101981423</name>
</gene>
<keyword evidence="7" id="KW-1185">Reference proteome</keyword>
<dbReference type="GeneID" id="101981423"/>
<organism evidence="7 8">
    <name type="scientific">Microtus ochrogaster</name>
    <name type="common">Prairie vole</name>
    <dbReference type="NCBI Taxonomy" id="79684"/>
    <lineage>
        <taxon>Eukaryota</taxon>
        <taxon>Metazoa</taxon>
        <taxon>Chordata</taxon>
        <taxon>Craniata</taxon>
        <taxon>Vertebrata</taxon>
        <taxon>Euteleostomi</taxon>
        <taxon>Mammalia</taxon>
        <taxon>Eutheria</taxon>
        <taxon>Euarchontoglires</taxon>
        <taxon>Glires</taxon>
        <taxon>Rodentia</taxon>
        <taxon>Myomorpha</taxon>
        <taxon>Muroidea</taxon>
        <taxon>Cricetidae</taxon>
        <taxon>Arvicolinae</taxon>
        <taxon>Microtus</taxon>
    </lineage>
</organism>
<evidence type="ECO:0000256" key="1">
    <source>
        <dbReference type="ARBA" id="ARBA00004167"/>
    </source>
</evidence>
<name>A0ABM1AVI6_MICOH</name>
<evidence type="ECO:0000256" key="2">
    <source>
        <dbReference type="ARBA" id="ARBA00022692"/>
    </source>
</evidence>
<keyword evidence="2 6" id="KW-0812">Transmembrane</keyword>
<dbReference type="InterPro" id="IPR036179">
    <property type="entry name" value="Ig-like_dom_sf"/>
</dbReference>
<keyword evidence="5" id="KW-0393">Immunoglobulin domain</keyword>
<feature type="transmembrane region" description="Helical" evidence="6">
    <location>
        <begin position="320"/>
        <end position="340"/>
    </location>
</feature>
<evidence type="ECO:0000256" key="4">
    <source>
        <dbReference type="ARBA" id="ARBA00023136"/>
    </source>
</evidence>
<reference evidence="8" key="1">
    <citation type="submission" date="2025-08" db="UniProtKB">
        <authorList>
            <consortium name="RefSeq"/>
        </authorList>
    </citation>
    <scope>IDENTIFICATION</scope>
</reference>
<keyword evidence="3 6" id="KW-1133">Transmembrane helix</keyword>
<dbReference type="Proteomes" id="UP000694915">
    <property type="component" value="Unplaced"/>
</dbReference>
<dbReference type="RefSeq" id="XP_013209080.1">
    <property type="nucleotide sequence ID" value="XM_013353626.1"/>
</dbReference>
<protein>
    <submittedName>
        <fullName evidence="8">Sialic acid-binding Ig-like lectin 10</fullName>
    </submittedName>
</protein>